<dbReference type="OrthoDB" id="8417725at2"/>
<proteinExistence type="inferred from homology"/>
<keyword evidence="4" id="KW-1185">Reference proteome</keyword>
<evidence type="ECO:0000259" key="2">
    <source>
        <dbReference type="Pfam" id="PF08327"/>
    </source>
</evidence>
<dbReference type="Proteomes" id="UP000292003">
    <property type="component" value="Unassembled WGS sequence"/>
</dbReference>
<name>A0A4Q7J1H4_9PSEU</name>
<gene>
    <name evidence="3" type="ORF">EWH70_28305</name>
</gene>
<evidence type="ECO:0000256" key="1">
    <source>
        <dbReference type="ARBA" id="ARBA00006817"/>
    </source>
</evidence>
<comment type="caution">
    <text evidence="3">The sequence shown here is derived from an EMBL/GenBank/DDBJ whole genome shotgun (WGS) entry which is preliminary data.</text>
</comment>
<dbReference type="InterPro" id="IPR023393">
    <property type="entry name" value="START-like_dom_sf"/>
</dbReference>
<protein>
    <submittedName>
        <fullName evidence="3">SRPBCC domain-containing protein</fullName>
    </submittedName>
</protein>
<dbReference type="InterPro" id="IPR013538">
    <property type="entry name" value="ASHA1/2-like_C"/>
</dbReference>
<evidence type="ECO:0000313" key="4">
    <source>
        <dbReference type="Proteomes" id="UP000292003"/>
    </source>
</evidence>
<dbReference type="SUPFAM" id="SSF55961">
    <property type="entry name" value="Bet v1-like"/>
    <property type="match status" value="1"/>
</dbReference>
<dbReference type="RefSeq" id="WP_130478583.1">
    <property type="nucleotide sequence ID" value="NZ_SFCC01000016.1"/>
</dbReference>
<reference evidence="3 4" key="1">
    <citation type="submission" date="2019-02" db="EMBL/GenBank/DDBJ databases">
        <title>Draft genome sequence of Amycolatopsis sp. 8-3EHSu isolated from roots of Suaeda maritima.</title>
        <authorList>
            <person name="Duangmal K."/>
            <person name="Chantavorakit T."/>
        </authorList>
    </citation>
    <scope>NUCLEOTIDE SEQUENCE [LARGE SCALE GENOMIC DNA]</scope>
    <source>
        <strain evidence="3 4">8-3EHSu</strain>
    </source>
</reference>
<organism evidence="3 4">
    <name type="scientific">Amycolatopsis suaedae</name>
    <dbReference type="NCBI Taxonomy" id="2510978"/>
    <lineage>
        <taxon>Bacteria</taxon>
        <taxon>Bacillati</taxon>
        <taxon>Actinomycetota</taxon>
        <taxon>Actinomycetes</taxon>
        <taxon>Pseudonocardiales</taxon>
        <taxon>Pseudonocardiaceae</taxon>
        <taxon>Amycolatopsis</taxon>
    </lineage>
</organism>
<dbReference type="EMBL" id="SFCC01000016">
    <property type="protein sequence ID" value="RZQ60578.1"/>
    <property type="molecule type" value="Genomic_DNA"/>
</dbReference>
<dbReference type="AlphaFoldDB" id="A0A4Q7J1H4"/>
<feature type="domain" description="Activator of Hsp90 ATPase homologue 1/2-like C-terminal" evidence="2">
    <location>
        <begin position="14"/>
        <end position="134"/>
    </location>
</feature>
<comment type="similarity">
    <text evidence="1">Belongs to the AHA1 family.</text>
</comment>
<dbReference type="Gene3D" id="3.30.530.20">
    <property type="match status" value="1"/>
</dbReference>
<accession>A0A4Q7J1H4</accession>
<dbReference type="Pfam" id="PF08327">
    <property type="entry name" value="AHSA1"/>
    <property type="match status" value="1"/>
</dbReference>
<sequence length="244" mass="26620">MGHKFENTDEFTVDATPEQVWDAIATGPGITSWFMGRNEVSPGPGGSVSTLFGQYAPVQPITAWEPGKRLAYGEQPDEDGRFIAYEFLVEGRDSGSTVVRMVTSGFLPGDDWADEFDMMSKGGAMFFATLATYLRHYAGRRAAAFTAFGPPAPDWAATRDRLATALGLPGWPSAGDAVRFDAPEGPVEGTVYAVNDDTLGIRTPDAMYRFMKSFGPSILAMHLFYTDDHAGEPAWQQWLTTHLS</sequence>
<evidence type="ECO:0000313" key="3">
    <source>
        <dbReference type="EMBL" id="RZQ60578.1"/>
    </source>
</evidence>
<dbReference type="CDD" id="cd07814">
    <property type="entry name" value="SRPBCC_CalC_Aha1-like"/>
    <property type="match status" value="1"/>
</dbReference>